<protein>
    <submittedName>
        <fullName evidence="1">Uncharacterized protein</fullName>
    </submittedName>
</protein>
<keyword evidence="2" id="KW-1185">Reference proteome</keyword>
<comment type="caution">
    <text evidence="1">The sequence shown here is derived from an EMBL/GenBank/DDBJ whole genome shotgun (WGS) entry which is preliminary data.</text>
</comment>
<dbReference type="EMBL" id="JBBWWR010000009">
    <property type="protein sequence ID" value="KAK8961738.1"/>
    <property type="molecule type" value="Genomic_DNA"/>
</dbReference>
<sequence>MLIDDSVGVYEISPKGRNQHDQIQPPIKVNQNQPSVKVNKKLPPSRKLDFEHSETNELLRVDGALNQEDVEVVEPNKEITSRLNAIYSYEYSPSTQRFLYKATTNNSVRSYFYPATAIVWTQNQQPYLLQEMTIGGKIFLLSQRQIEYTRLILLVMVIPKNQIPGILMQTLSTPSKHGQHS</sequence>
<dbReference type="Proteomes" id="UP001412067">
    <property type="component" value="Unassembled WGS sequence"/>
</dbReference>
<proteinExistence type="predicted"/>
<evidence type="ECO:0000313" key="2">
    <source>
        <dbReference type="Proteomes" id="UP001412067"/>
    </source>
</evidence>
<evidence type="ECO:0000313" key="1">
    <source>
        <dbReference type="EMBL" id="KAK8961738.1"/>
    </source>
</evidence>
<gene>
    <name evidence="1" type="ORF">KSP40_PGU005590</name>
</gene>
<accession>A0ABR2MCB1</accession>
<reference evidence="1 2" key="1">
    <citation type="journal article" date="2022" name="Nat. Plants">
        <title>Genomes of leafy and leafless Platanthera orchids illuminate the evolution of mycoheterotrophy.</title>
        <authorList>
            <person name="Li M.H."/>
            <person name="Liu K.W."/>
            <person name="Li Z."/>
            <person name="Lu H.C."/>
            <person name="Ye Q.L."/>
            <person name="Zhang D."/>
            <person name="Wang J.Y."/>
            <person name="Li Y.F."/>
            <person name="Zhong Z.M."/>
            <person name="Liu X."/>
            <person name="Yu X."/>
            <person name="Liu D.K."/>
            <person name="Tu X.D."/>
            <person name="Liu B."/>
            <person name="Hao Y."/>
            <person name="Liao X.Y."/>
            <person name="Jiang Y.T."/>
            <person name="Sun W.H."/>
            <person name="Chen J."/>
            <person name="Chen Y.Q."/>
            <person name="Ai Y."/>
            <person name="Zhai J.W."/>
            <person name="Wu S.S."/>
            <person name="Zhou Z."/>
            <person name="Hsiao Y.Y."/>
            <person name="Wu W.L."/>
            <person name="Chen Y.Y."/>
            <person name="Lin Y.F."/>
            <person name="Hsu J.L."/>
            <person name="Li C.Y."/>
            <person name="Wang Z.W."/>
            <person name="Zhao X."/>
            <person name="Zhong W.Y."/>
            <person name="Ma X.K."/>
            <person name="Ma L."/>
            <person name="Huang J."/>
            <person name="Chen G.Z."/>
            <person name="Huang M.Z."/>
            <person name="Huang L."/>
            <person name="Peng D.H."/>
            <person name="Luo Y.B."/>
            <person name="Zou S.Q."/>
            <person name="Chen S.P."/>
            <person name="Lan S."/>
            <person name="Tsai W.C."/>
            <person name="Van de Peer Y."/>
            <person name="Liu Z.J."/>
        </authorList>
    </citation>
    <scope>NUCLEOTIDE SEQUENCE [LARGE SCALE GENOMIC DNA]</scope>
    <source>
        <strain evidence="1">Lor288</strain>
    </source>
</reference>
<organism evidence="1 2">
    <name type="scientific">Platanthera guangdongensis</name>
    <dbReference type="NCBI Taxonomy" id="2320717"/>
    <lineage>
        <taxon>Eukaryota</taxon>
        <taxon>Viridiplantae</taxon>
        <taxon>Streptophyta</taxon>
        <taxon>Embryophyta</taxon>
        <taxon>Tracheophyta</taxon>
        <taxon>Spermatophyta</taxon>
        <taxon>Magnoliopsida</taxon>
        <taxon>Liliopsida</taxon>
        <taxon>Asparagales</taxon>
        <taxon>Orchidaceae</taxon>
        <taxon>Orchidoideae</taxon>
        <taxon>Orchideae</taxon>
        <taxon>Orchidinae</taxon>
        <taxon>Platanthera</taxon>
    </lineage>
</organism>
<name>A0ABR2MCB1_9ASPA</name>